<dbReference type="SUPFAM" id="SSF52038">
    <property type="entry name" value="Barstar-related"/>
    <property type="match status" value="1"/>
</dbReference>
<dbReference type="EMBL" id="LT629748">
    <property type="protein sequence ID" value="SDR73145.1"/>
    <property type="molecule type" value="Genomic_DNA"/>
</dbReference>
<dbReference type="RefSeq" id="WP_090271647.1">
    <property type="nucleotide sequence ID" value="NZ_LT629748.1"/>
</dbReference>
<keyword evidence="4" id="KW-1185">Reference proteome</keyword>
<evidence type="ECO:0000256" key="1">
    <source>
        <dbReference type="ARBA" id="ARBA00006845"/>
    </source>
</evidence>
<evidence type="ECO:0000259" key="2">
    <source>
        <dbReference type="Pfam" id="PF01337"/>
    </source>
</evidence>
<protein>
    <submittedName>
        <fullName evidence="3">Barstar (Barnase inhibitor)</fullName>
    </submittedName>
</protein>
<dbReference type="InterPro" id="IPR000468">
    <property type="entry name" value="Barstar"/>
</dbReference>
<accession>A0A1H1LGI1</accession>
<organism evidence="3 4">
    <name type="scientific">Halopseudomonas litoralis</name>
    <dbReference type="NCBI Taxonomy" id="797277"/>
    <lineage>
        <taxon>Bacteria</taxon>
        <taxon>Pseudomonadati</taxon>
        <taxon>Pseudomonadota</taxon>
        <taxon>Gammaproteobacteria</taxon>
        <taxon>Pseudomonadales</taxon>
        <taxon>Pseudomonadaceae</taxon>
        <taxon>Halopseudomonas</taxon>
    </lineage>
</organism>
<name>A0A1H1LGI1_9GAMM</name>
<dbReference type="AlphaFoldDB" id="A0A1H1LGI1"/>
<feature type="domain" description="Barstar (barnase inhibitor)" evidence="2">
    <location>
        <begin position="24"/>
        <end position="114"/>
    </location>
</feature>
<evidence type="ECO:0000313" key="3">
    <source>
        <dbReference type="EMBL" id="SDR73145.1"/>
    </source>
</evidence>
<dbReference type="Pfam" id="PF01337">
    <property type="entry name" value="Barstar"/>
    <property type="match status" value="1"/>
</dbReference>
<dbReference type="Proteomes" id="UP000243426">
    <property type="component" value="Chromosome I"/>
</dbReference>
<proteinExistence type="inferred from homology"/>
<dbReference type="OrthoDB" id="7575400at2"/>
<sequence>MSAAASQPAAITWQPRGQLDQPAIALDADNRLNKSTLLRALSESFRFPDYFGENWDAAYDLLLDEVDQLTEPALWRFSIDRAAEMDKTDLADWIQLMTDLCAYAESRGHGLWVEIYSDAEVNYDTFDRPV</sequence>
<reference evidence="4" key="1">
    <citation type="submission" date="2016-10" db="EMBL/GenBank/DDBJ databases">
        <authorList>
            <person name="Varghese N."/>
            <person name="Submissions S."/>
        </authorList>
    </citation>
    <scope>NUCLEOTIDE SEQUENCE [LARGE SCALE GENOMIC DNA]</scope>
    <source>
        <strain evidence="4">2SM5</strain>
    </source>
</reference>
<comment type="similarity">
    <text evidence="1">Belongs to the barstar family.</text>
</comment>
<dbReference type="STRING" id="797277.SAMN05216198_0229"/>
<evidence type="ECO:0000313" key="4">
    <source>
        <dbReference type="Proteomes" id="UP000243426"/>
    </source>
</evidence>
<dbReference type="Gene3D" id="3.30.370.10">
    <property type="entry name" value="Barstar-like"/>
    <property type="match status" value="1"/>
</dbReference>
<dbReference type="InterPro" id="IPR035905">
    <property type="entry name" value="Barstar-like_sf"/>
</dbReference>
<gene>
    <name evidence="3" type="ORF">SAMN05216198_0229</name>
</gene>